<proteinExistence type="predicted"/>
<keyword evidence="2" id="KW-1185">Reference proteome</keyword>
<name>A0A151M7S5_ALLMI</name>
<evidence type="ECO:0000313" key="2">
    <source>
        <dbReference type="Proteomes" id="UP000050525"/>
    </source>
</evidence>
<evidence type="ECO:0000313" key="1">
    <source>
        <dbReference type="EMBL" id="KYO20490.1"/>
    </source>
</evidence>
<dbReference type="EMBL" id="AKHW03006387">
    <property type="protein sequence ID" value="KYO20490.1"/>
    <property type="molecule type" value="Genomic_DNA"/>
</dbReference>
<comment type="caution">
    <text evidence="1">The sequence shown here is derived from an EMBL/GenBank/DDBJ whole genome shotgun (WGS) entry which is preliminary data.</text>
</comment>
<accession>A0A151M7S5</accession>
<protein>
    <submittedName>
        <fullName evidence="1">Uncharacterized protein</fullName>
    </submittedName>
</protein>
<reference evidence="1 2" key="1">
    <citation type="journal article" date="2012" name="Genome Biol.">
        <title>Sequencing three crocodilian genomes to illuminate the evolution of archosaurs and amniotes.</title>
        <authorList>
            <person name="St John J.A."/>
            <person name="Braun E.L."/>
            <person name="Isberg S.R."/>
            <person name="Miles L.G."/>
            <person name="Chong A.Y."/>
            <person name="Gongora J."/>
            <person name="Dalzell P."/>
            <person name="Moran C."/>
            <person name="Bed'hom B."/>
            <person name="Abzhanov A."/>
            <person name="Burgess S.C."/>
            <person name="Cooksey A.M."/>
            <person name="Castoe T.A."/>
            <person name="Crawford N.G."/>
            <person name="Densmore L.D."/>
            <person name="Drew J.C."/>
            <person name="Edwards S.V."/>
            <person name="Faircloth B.C."/>
            <person name="Fujita M.K."/>
            <person name="Greenwold M.J."/>
            <person name="Hoffmann F.G."/>
            <person name="Howard J.M."/>
            <person name="Iguchi T."/>
            <person name="Janes D.E."/>
            <person name="Khan S.Y."/>
            <person name="Kohno S."/>
            <person name="de Koning A.J."/>
            <person name="Lance S.L."/>
            <person name="McCarthy F.M."/>
            <person name="McCormack J.E."/>
            <person name="Merchant M.E."/>
            <person name="Peterson D.G."/>
            <person name="Pollock D.D."/>
            <person name="Pourmand N."/>
            <person name="Raney B.J."/>
            <person name="Roessler K.A."/>
            <person name="Sanford J.R."/>
            <person name="Sawyer R.H."/>
            <person name="Schmidt C.J."/>
            <person name="Triplett E.W."/>
            <person name="Tuberville T.D."/>
            <person name="Venegas-Anaya M."/>
            <person name="Howard J.T."/>
            <person name="Jarvis E.D."/>
            <person name="Guillette L.J.Jr."/>
            <person name="Glenn T.C."/>
            <person name="Green R.E."/>
            <person name="Ray D.A."/>
        </authorList>
    </citation>
    <scope>NUCLEOTIDE SEQUENCE [LARGE SCALE GENOMIC DNA]</scope>
    <source>
        <strain evidence="1">KSC_2009_1</strain>
    </source>
</reference>
<gene>
    <name evidence="1" type="ORF">Y1Q_0004223</name>
</gene>
<dbReference type="Proteomes" id="UP000050525">
    <property type="component" value="Unassembled WGS sequence"/>
</dbReference>
<sequence>MLCYTFTNNEGTLKVAVEEDMDICPAHVQFSRRGYPQAAGAPCFLAQAGAGSQLELQAGNTPSSGGVEMNRSPKKKKKVGWIAMQKLPQVYTFQI</sequence>
<organism evidence="1 2">
    <name type="scientific">Alligator mississippiensis</name>
    <name type="common">American alligator</name>
    <dbReference type="NCBI Taxonomy" id="8496"/>
    <lineage>
        <taxon>Eukaryota</taxon>
        <taxon>Metazoa</taxon>
        <taxon>Chordata</taxon>
        <taxon>Craniata</taxon>
        <taxon>Vertebrata</taxon>
        <taxon>Euteleostomi</taxon>
        <taxon>Archelosauria</taxon>
        <taxon>Archosauria</taxon>
        <taxon>Crocodylia</taxon>
        <taxon>Alligatoridae</taxon>
        <taxon>Alligatorinae</taxon>
        <taxon>Alligator</taxon>
    </lineage>
</organism>
<dbReference type="AlphaFoldDB" id="A0A151M7S5"/>